<gene>
    <name evidence="2" type="ORF">B296_00056686</name>
</gene>
<proteinExistence type="predicted"/>
<dbReference type="EMBL" id="AMZH03034863">
    <property type="protein sequence ID" value="RRT31917.1"/>
    <property type="molecule type" value="Genomic_DNA"/>
</dbReference>
<evidence type="ECO:0000313" key="2">
    <source>
        <dbReference type="EMBL" id="RRT31917.1"/>
    </source>
</evidence>
<accession>A0A426WXB4</accession>
<dbReference type="Proteomes" id="UP000287651">
    <property type="component" value="Unassembled WGS sequence"/>
</dbReference>
<evidence type="ECO:0000256" key="1">
    <source>
        <dbReference type="SAM" id="MobiDB-lite"/>
    </source>
</evidence>
<name>A0A426WXB4_ENSVE</name>
<comment type="caution">
    <text evidence="2">The sequence shown here is derived from an EMBL/GenBank/DDBJ whole genome shotgun (WGS) entry which is preliminary data.</text>
</comment>
<feature type="region of interest" description="Disordered" evidence="1">
    <location>
        <begin position="45"/>
        <end position="67"/>
    </location>
</feature>
<reference evidence="2 3" key="1">
    <citation type="journal article" date="2014" name="Agronomy (Basel)">
        <title>A Draft Genome Sequence for Ensete ventricosum, the Drought-Tolerant Tree Against Hunger.</title>
        <authorList>
            <person name="Harrison J."/>
            <person name="Moore K.A."/>
            <person name="Paszkiewicz K."/>
            <person name="Jones T."/>
            <person name="Grant M."/>
            <person name="Ambacheew D."/>
            <person name="Muzemil S."/>
            <person name="Studholme D.J."/>
        </authorList>
    </citation>
    <scope>NUCLEOTIDE SEQUENCE [LARGE SCALE GENOMIC DNA]</scope>
</reference>
<dbReference type="AlphaFoldDB" id="A0A426WXB4"/>
<protein>
    <submittedName>
        <fullName evidence="2">Uncharacterized protein</fullName>
    </submittedName>
</protein>
<organism evidence="2 3">
    <name type="scientific">Ensete ventricosum</name>
    <name type="common">Abyssinian banana</name>
    <name type="synonym">Musa ensete</name>
    <dbReference type="NCBI Taxonomy" id="4639"/>
    <lineage>
        <taxon>Eukaryota</taxon>
        <taxon>Viridiplantae</taxon>
        <taxon>Streptophyta</taxon>
        <taxon>Embryophyta</taxon>
        <taxon>Tracheophyta</taxon>
        <taxon>Spermatophyta</taxon>
        <taxon>Magnoliopsida</taxon>
        <taxon>Liliopsida</taxon>
        <taxon>Zingiberales</taxon>
        <taxon>Musaceae</taxon>
        <taxon>Ensete</taxon>
    </lineage>
</organism>
<evidence type="ECO:0000313" key="3">
    <source>
        <dbReference type="Proteomes" id="UP000287651"/>
    </source>
</evidence>
<sequence length="102" mass="11532">MLSLRFPNTSIRAKIFVRKIGFKLRVIRLNRVESFYALLLHFHSEGSEEEGRPTTARPWPGPARMGGSRWLRDARKGVGCRALARGCDSGTHDAVMGDYDAW</sequence>